<dbReference type="OrthoDB" id="3070390at2759"/>
<evidence type="ECO:0000256" key="1">
    <source>
        <dbReference type="SAM" id="Coils"/>
    </source>
</evidence>
<feature type="coiled-coil region" evidence="1">
    <location>
        <begin position="179"/>
        <end position="241"/>
    </location>
</feature>
<sequence>MRGIGSNVTVAPKMFLINRTAPDVLSLKPVPLMSNQLTTDVCVRLNDPADQSIISASPTVQFISFTTFLEDASPSHRYHCVVSDGKECMEVKLANKLGPLIERDIFVHTIAVVDGLERAEGGPVITSLRVVQKEAVKIGTPVSVEKLIIPAPTTPEDKKDTGVKDQSDQEELTKLRALLEQKQSSYQDVQRMLSEERAKRVDLQGLLEDEQTNHIKTQGLLKDERAKRISAESLLKDVQRESASPFVVPALADALKMISELTDAAGMGGQIED</sequence>
<keyword evidence="3" id="KW-1185">Reference proteome</keyword>
<evidence type="ECO:0000313" key="2">
    <source>
        <dbReference type="EMBL" id="OBZ77677.1"/>
    </source>
</evidence>
<accession>A0A1C7MLX8</accession>
<dbReference type="STRING" id="5627.A0A1C7MLX8"/>
<keyword evidence="1" id="KW-0175">Coiled coil</keyword>
<gene>
    <name evidence="2" type="ORF">A0H81_02253</name>
</gene>
<dbReference type="Proteomes" id="UP000092993">
    <property type="component" value="Unassembled WGS sequence"/>
</dbReference>
<dbReference type="InterPro" id="IPR012340">
    <property type="entry name" value="NA-bd_OB-fold"/>
</dbReference>
<protein>
    <submittedName>
        <fullName evidence="2">Uncharacterized protein</fullName>
    </submittedName>
</protein>
<proteinExistence type="predicted"/>
<evidence type="ECO:0000313" key="3">
    <source>
        <dbReference type="Proteomes" id="UP000092993"/>
    </source>
</evidence>
<dbReference type="EMBL" id="LUGG01000002">
    <property type="protein sequence ID" value="OBZ77677.1"/>
    <property type="molecule type" value="Genomic_DNA"/>
</dbReference>
<organism evidence="2 3">
    <name type="scientific">Grifola frondosa</name>
    <name type="common">Maitake</name>
    <name type="synonym">Polyporus frondosus</name>
    <dbReference type="NCBI Taxonomy" id="5627"/>
    <lineage>
        <taxon>Eukaryota</taxon>
        <taxon>Fungi</taxon>
        <taxon>Dikarya</taxon>
        <taxon>Basidiomycota</taxon>
        <taxon>Agaricomycotina</taxon>
        <taxon>Agaricomycetes</taxon>
        <taxon>Polyporales</taxon>
        <taxon>Grifolaceae</taxon>
        <taxon>Grifola</taxon>
    </lineage>
</organism>
<comment type="caution">
    <text evidence="2">The sequence shown here is derived from an EMBL/GenBank/DDBJ whole genome shotgun (WGS) entry which is preliminary data.</text>
</comment>
<name>A0A1C7MLX8_GRIFR</name>
<reference evidence="2 3" key="1">
    <citation type="submission" date="2016-03" db="EMBL/GenBank/DDBJ databases">
        <title>Whole genome sequencing of Grifola frondosa 9006-11.</title>
        <authorList>
            <person name="Min B."/>
            <person name="Park H."/>
            <person name="Kim J.-G."/>
            <person name="Cho H."/>
            <person name="Oh Y.-L."/>
            <person name="Kong W.-S."/>
            <person name="Choi I.-G."/>
        </authorList>
    </citation>
    <scope>NUCLEOTIDE SEQUENCE [LARGE SCALE GENOMIC DNA]</scope>
    <source>
        <strain evidence="2 3">9006-11</strain>
    </source>
</reference>
<dbReference type="AlphaFoldDB" id="A0A1C7MLX8"/>
<dbReference type="Gene3D" id="2.40.50.140">
    <property type="entry name" value="Nucleic acid-binding proteins"/>
    <property type="match status" value="1"/>
</dbReference>